<dbReference type="Pfam" id="PF00072">
    <property type="entry name" value="Response_reg"/>
    <property type="match status" value="1"/>
</dbReference>
<dbReference type="Gene3D" id="1.10.287.130">
    <property type="match status" value="1"/>
</dbReference>
<dbReference type="InterPro" id="IPR003594">
    <property type="entry name" value="HATPase_dom"/>
</dbReference>
<dbReference type="SUPFAM" id="SSF55874">
    <property type="entry name" value="ATPase domain of HSP90 chaperone/DNA topoisomerase II/histidine kinase"/>
    <property type="match status" value="1"/>
</dbReference>
<dbReference type="SUPFAM" id="SSF46689">
    <property type="entry name" value="Homeodomain-like"/>
    <property type="match status" value="1"/>
</dbReference>
<dbReference type="Gene3D" id="3.40.50.2300">
    <property type="match status" value="1"/>
</dbReference>
<evidence type="ECO:0000256" key="1">
    <source>
        <dbReference type="ARBA" id="ARBA00000085"/>
    </source>
</evidence>
<dbReference type="Pfam" id="PF07495">
    <property type="entry name" value="Y_Y_Y"/>
    <property type="match status" value="1"/>
</dbReference>
<dbReference type="EC" id="2.7.13.3" evidence="2"/>
<dbReference type="InterPro" id="IPR018060">
    <property type="entry name" value="HTH_AraC"/>
</dbReference>
<keyword evidence="4" id="KW-0805">Transcription regulation</keyword>
<dbReference type="InterPro" id="IPR011110">
    <property type="entry name" value="Reg_prop"/>
</dbReference>
<keyword evidence="3 6" id="KW-0597">Phosphoprotein</keyword>
<dbReference type="SUPFAM" id="SSF63829">
    <property type="entry name" value="Calcium-dependent phosphotriesterase"/>
    <property type="match status" value="2"/>
</dbReference>
<dbReference type="InterPro" id="IPR009057">
    <property type="entry name" value="Homeodomain-like_sf"/>
</dbReference>
<evidence type="ECO:0000256" key="7">
    <source>
        <dbReference type="SAM" id="Phobius"/>
    </source>
</evidence>
<dbReference type="CDD" id="cd00075">
    <property type="entry name" value="HATPase"/>
    <property type="match status" value="1"/>
</dbReference>
<reference evidence="12" key="1">
    <citation type="submission" date="2023-07" db="EMBL/GenBank/DDBJ databases">
        <title>Functional and genomic diversity of the sorghum phyllosphere microbiome.</title>
        <authorList>
            <person name="Shade A."/>
        </authorList>
    </citation>
    <scope>NUCLEOTIDE SEQUENCE [LARGE SCALE GENOMIC DNA]</scope>
    <source>
        <strain evidence="12">SORGH_AS_0422</strain>
    </source>
</reference>
<dbReference type="PANTHER" id="PTHR43547">
    <property type="entry name" value="TWO-COMPONENT HISTIDINE KINASE"/>
    <property type="match status" value="1"/>
</dbReference>
<dbReference type="SUPFAM" id="SSF52172">
    <property type="entry name" value="CheY-like"/>
    <property type="match status" value="1"/>
</dbReference>
<dbReference type="SUPFAM" id="SSF47384">
    <property type="entry name" value="Homodimeric domain of signal transducing histidine kinase"/>
    <property type="match status" value="1"/>
</dbReference>
<feature type="domain" description="HTH araC/xylS-type" evidence="8">
    <location>
        <begin position="1240"/>
        <end position="1338"/>
    </location>
</feature>
<protein>
    <recommendedName>
        <fullName evidence="2">histidine kinase</fullName>
        <ecNumber evidence="2">2.7.13.3</ecNumber>
    </recommendedName>
</protein>
<keyword evidence="11" id="KW-0808">Transferase</keyword>
<dbReference type="PROSITE" id="PS01124">
    <property type="entry name" value="HTH_ARAC_FAMILY_2"/>
    <property type="match status" value="1"/>
</dbReference>
<dbReference type="InterPro" id="IPR036890">
    <property type="entry name" value="HATPase_C_sf"/>
</dbReference>
<dbReference type="Pfam" id="PF12833">
    <property type="entry name" value="HTH_18"/>
    <property type="match status" value="1"/>
</dbReference>
<dbReference type="InterPro" id="IPR004358">
    <property type="entry name" value="Sig_transdc_His_kin-like_C"/>
</dbReference>
<dbReference type="SMART" id="SM00387">
    <property type="entry name" value="HATPase_c"/>
    <property type="match status" value="1"/>
</dbReference>
<dbReference type="Pfam" id="PF00512">
    <property type="entry name" value="HisKA"/>
    <property type="match status" value="1"/>
</dbReference>
<dbReference type="EMBL" id="JAVLVU010000001">
    <property type="protein sequence ID" value="MDT3402116.1"/>
    <property type="molecule type" value="Genomic_DNA"/>
</dbReference>
<dbReference type="InterPro" id="IPR015943">
    <property type="entry name" value="WD40/YVTN_repeat-like_dom_sf"/>
</dbReference>
<feature type="domain" description="Histidine kinase" evidence="9">
    <location>
        <begin position="833"/>
        <end position="1060"/>
    </location>
</feature>
<keyword evidence="7" id="KW-0812">Transmembrane</keyword>
<dbReference type="GO" id="GO:0016301">
    <property type="term" value="F:kinase activity"/>
    <property type="evidence" value="ECO:0007669"/>
    <property type="project" value="UniProtKB-KW"/>
</dbReference>
<dbReference type="Gene3D" id="2.130.10.10">
    <property type="entry name" value="YVTN repeat-like/Quinoprotein amine dehydrogenase"/>
    <property type="match status" value="2"/>
</dbReference>
<feature type="transmembrane region" description="Helical" evidence="7">
    <location>
        <begin position="775"/>
        <end position="796"/>
    </location>
</feature>
<comment type="caution">
    <text evidence="11">The sequence shown here is derived from an EMBL/GenBank/DDBJ whole genome shotgun (WGS) entry which is preliminary data.</text>
</comment>
<dbReference type="CDD" id="cd00082">
    <property type="entry name" value="HisKA"/>
    <property type="match status" value="1"/>
</dbReference>
<dbReference type="Proteomes" id="UP001258315">
    <property type="component" value="Unassembled WGS sequence"/>
</dbReference>
<feature type="domain" description="Response regulatory" evidence="10">
    <location>
        <begin position="1090"/>
        <end position="1205"/>
    </location>
</feature>
<keyword evidence="7" id="KW-0472">Membrane</keyword>
<organism evidence="11 12">
    <name type="scientific">Mucilaginibacter terrae</name>
    <dbReference type="NCBI Taxonomy" id="1955052"/>
    <lineage>
        <taxon>Bacteria</taxon>
        <taxon>Pseudomonadati</taxon>
        <taxon>Bacteroidota</taxon>
        <taxon>Sphingobacteriia</taxon>
        <taxon>Sphingobacteriales</taxon>
        <taxon>Sphingobacteriaceae</taxon>
        <taxon>Mucilaginibacter</taxon>
    </lineage>
</organism>
<dbReference type="PRINTS" id="PR00344">
    <property type="entry name" value="BCTRLSENSOR"/>
</dbReference>
<dbReference type="RefSeq" id="WP_311948281.1">
    <property type="nucleotide sequence ID" value="NZ_JAVLVU010000001.1"/>
</dbReference>
<keyword evidence="5" id="KW-0804">Transcription</keyword>
<dbReference type="InterPro" id="IPR001789">
    <property type="entry name" value="Sig_transdc_resp-reg_receiver"/>
</dbReference>
<dbReference type="SMART" id="SM00388">
    <property type="entry name" value="HisKA"/>
    <property type="match status" value="1"/>
</dbReference>
<dbReference type="CDD" id="cd17574">
    <property type="entry name" value="REC_OmpR"/>
    <property type="match status" value="1"/>
</dbReference>
<evidence type="ECO:0000313" key="11">
    <source>
        <dbReference type="EMBL" id="MDT3402116.1"/>
    </source>
</evidence>
<sequence length="1343" mass="152732">MHSRLYALNFLRQHCAVFVLILSFFVPNFSRAQAVKIISTKDGLPQSVVSGLVQDDNDFVWIATRNGLARYDGIEFKTFQHDIYNPATLASNLIIWTALDRKQNLWIEHESGEVDKLNVNTEAIEHISEKKGFKRLGINFVRRGWIVDDKERFWAIGHNGTLTCFDMSQNKLSWYSSKAATLPTDTLRGLLQDREKNVWVLTQQGLSRYVSASKGFVNFNTPIKQDYNNYFESQKEIVDLHQRLNGELIWGDRSKLFFFNPETHQFRTVAMPKANTHGVRWIRTGTDGKDYFENGGEIYEYTSKKGLKLLVKKNEDKPFDAYSFMVDRSGLIWVGTNAEGIQQISLNTPYFKSYSYKVSFHYDLLKQVLNLPTDQLFDWYTSDGPKAASSYHFRSVYDAQHNLWLALKKTVCRYNVKTRQVQKLPLIPLIRVQKDQGVGIQGITINPSGQPMVICYNGQILEFDAKTQQWLPFIDAGLIRNTFGTWLIPRDIYDDGQQLWITTDGDGLLVIDRSTKKMQQLKYRAVVGSLPTNKLLGITPDPKRSDVLWIGGYEGLICLNKKTLECEVFSLKQGLPDNTVYSIQTDSKGYLWLSTNKGLCRFNTKNKHVRVFQSTYGLPGDEFNRFHHLTMPDGCLAFGGPDGWTLFNPLNIGNDDFKPRVALTELKINNESVGWGKNGILPAPLYELNKLNLSYEQNSLMFQFAGLQYNQPKDLKYRYRLVGYDDHWVQSGNLPVANYTKIPPGTYLFKVNASNTSGEWSNYVKYLQIKITPPWWLNWPAFIVYGIIIAALIWAYTRYRVRQELLNKEVELKAVEARQLREMDEVKTRFFSNITHEFRTPLTLILGPAERIKNGQAKENEQGKLAETIETNARHLLRLINQLMDMAKLEAKAMKPREGVGSPAVTINAIIESFREQVNSNNIALDFKDHTNGSNYIFAPDMLGHTVYNLVGNAIKYTYAGGRIDIVLDAQTEGIKLTVTDTGIGIPPEKLPHIFNRFYQAEQVVDTAASNTKPEGTGIGLSLVKEMVELQNGTINAKSVDTGSTEPSGSTFIVYLPYKKAGEVDAVMQDDVVETITNELTADEDGALPLILLVEDNADLASFITTSLTDNYRVEHAWNGLQGTMMAVDLMPDLVISDVLMPVMDGLMLCKQLKDDERTSHIPVVLLTARSTFENRIEGLEQGADDYLAKPFEVTELLLRIQNMLKRQQKLKEHVRNGLAIAGDTIDANPVNVVQDAFINRLYHIIEEHLDDTQFGVDQMIDLTHMSRTSLHRKVKAIAGMSTTELLRNYRLKRASQFLQQGYNSSDAAYRTGFTSPAYFSKCFREVYNLSPLEFVKQHSEQN</sequence>
<dbReference type="InterPro" id="IPR005467">
    <property type="entry name" value="His_kinase_dom"/>
</dbReference>
<dbReference type="InterPro" id="IPR011006">
    <property type="entry name" value="CheY-like_superfamily"/>
</dbReference>
<dbReference type="SMART" id="SM00448">
    <property type="entry name" value="REC"/>
    <property type="match status" value="1"/>
</dbReference>
<dbReference type="InterPro" id="IPR011123">
    <property type="entry name" value="Y_Y_Y"/>
</dbReference>
<evidence type="ECO:0000256" key="3">
    <source>
        <dbReference type="ARBA" id="ARBA00022553"/>
    </source>
</evidence>
<name>A0ABU3GRD1_9SPHI</name>
<evidence type="ECO:0000313" key="12">
    <source>
        <dbReference type="Proteomes" id="UP001258315"/>
    </source>
</evidence>
<dbReference type="InterPro" id="IPR013783">
    <property type="entry name" value="Ig-like_fold"/>
</dbReference>
<dbReference type="Gene3D" id="2.60.40.10">
    <property type="entry name" value="Immunoglobulins"/>
    <property type="match status" value="1"/>
</dbReference>
<dbReference type="InterPro" id="IPR036097">
    <property type="entry name" value="HisK_dim/P_sf"/>
</dbReference>
<keyword evidence="12" id="KW-1185">Reference proteome</keyword>
<dbReference type="Pfam" id="PF02518">
    <property type="entry name" value="HATPase_c"/>
    <property type="match status" value="1"/>
</dbReference>
<gene>
    <name evidence="11" type="ORF">QE417_001188</name>
</gene>
<feature type="modified residue" description="4-aspartylphosphate" evidence="6">
    <location>
        <position position="1138"/>
    </location>
</feature>
<keyword evidence="7" id="KW-1133">Transmembrane helix</keyword>
<dbReference type="InterPro" id="IPR003661">
    <property type="entry name" value="HisK_dim/P_dom"/>
</dbReference>
<comment type="catalytic activity">
    <reaction evidence="1">
        <text>ATP + protein L-histidine = ADP + protein N-phospho-L-histidine.</text>
        <dbReference type="EC" id="2.7.13.3"/>
    </reaction>
</comment>
<dbReference type="Gene3D" id="1.10.10.60">
    <property type="entry name" value="Homeodomain-like"/>
    <property type="match status" value="1"/>
</dbReference>
<accession>A0ABU3GRD1</accession>
<keyword evidence="11" id="KW-0418">Kinase</keyword>
<evidence type="ECO:0000259" key="10">
    <source>
        <dbReference type="PROSITE" id="PS50110"/>
    </source>
</evidence>
<evidence type="ECO:0000259" key="9">
    <source>
        <dbReference type="PROSITE" id="PS50109"/>
    </source>
</evidence>
<dbReference type="SMART" id="SM00342">
    <property type="entry name" value="HTH_ARAC"/>
    <property type="match status" value="1"/>
</dbReference>
<evidence type="ECO:0000256" key="6">
    <source>
        <dbReference type="PROSITE-ProRule" id="PRU00169"/>
    </source>
</evidence>
<dbReference type="PANTHER" id="PTHR43547:SF2">
    <property type="entry name" value="HYBRID SIGNAL TRANSDUCTION HISTIDINE KINASE C"/>
    <property type="match status" value="1"/>
</dbReference>
<dbReference type="PROSITE" id="PS50109">
    <property type="entry name" value="HIS_KIN"/>
    <property type="match status" value="1"/>
</dbReference>
<dbReference type="Pfam" id="PF07494">
    <property type="entry name" value="Reg_prop"/>
    <property type="match status" value="1"/>
</dbReference>
<evidence type="ECO:0000256" key="4">
    <source>
        <dbReference type="ARBA" id="ARBA00023015"/>
    </source>
</evidence>
<dbReference type="PROSITE" id="PS50110">
    <property type="entry name" value="RESPONSE_REGULATORY"/>
    <property type="match status" value="1"/>
</dbReference>
<evidence type="ECO:0000256" key="5">
    <source>
        <dbReference type="ARBA" id="ARBA00023163"/>
    </source>
</evidence>
<proteinExistence type="predicted"/>
<dbReference type="Gene3D" id="3.30.565.10">
    <property type="entry name" value="Histidine kinase-like ATPase, C-terminal domain"/>
    <property type="match status" value="1"/>
</dbReference>
<evidence type="ECO:0000256" key="2">
    <source>
        <dbReference type="ARBA" id="ARBA00012438"/>
    </source>
</evidence>
<evidence type="ECO:0000259" key="8">
    <source>
        <dbReference type="PROSITE" id="PS01124"/>
    </source>
</evidence>